<dbReference type="Gene3D" id="2.40.10.170">
    <property type="match status" value="1"/>
</dbReference>
<keyword evidence="9 13" id="KW-0139">CF(1)</keyword>
<comment type="similarity">
    <text evidence="2 13">Belongs to the ATPase alpha/beta chains family.</text>
</comment>
<dbReference type="CDD" id="cd18115">
    <property type="entry name" value="ATP-synt_F1_beta_N"/>
    <property type="match status" value="1"/>
</dbReference>
<comment type="subcellular location">
    <subcellularLocation>
        <location evidence="1 13">Cell membrane</location>
        <topology evidence="1 13">Peripheral membrane protein</topology>
    </subcellularLocation>
</comment>
<evidence type="ECO:0000313" key="15">
    <source>
        <dbReference type="EMBL" id="OGK01920.1"/>
    </source>
</evidence>
<dbReference type="GO" id="GO:0005886">
    <property type="term" value="C:plasma membrane"/>
    <property type="evidence" value="ECO:0007669"/>
    <property type="project" value="UniProtKB-SubCell"/>
</dbReference>
<dbReference type="EC" id="7.1.2.2" evidence="13"/>
<keyword evidence="3 13" id="KW-0813">Transport</keyword>
<dbReference type="InterPro" id="IPR000194">
    <property type="entry name" value="ATPase_F1/V1/A1_a/bsu_nucl-bd"/>
</dbReference>
<dbReference type="FunFam" id="3.40.50.300:FF:000004">
    <property type="entry name" value="ATP synthase subunit beta"/>
    <property type="match status" value="1"/>
</dbReference>
<dbReference type="CDD" id="cd01133">
    <property type="entry name" value="F1-ATPase_beta_CD"/>
    <property type="match status" value="1"/>
</dbReference>
<dbReference type="SUPFAM" id="SSF50615">
    <property type="entry name" value="N-terminal domain of alpha and beta subunits of F1 ATP synthase"/>
    <property type="match status" value="1"/>
</dbReference>
<evidence type="ECO:0000256" key="10">
    <source>
        <dbReference type="ARBA" id="ARBA00023310"/>
    </source>
</evidence>
<keyword evidence="8 13" id="KW-0472">Membrane</keyword>
<gene>
    <name evidence="13" type="primary">atpD</name>
    <name evidence="15" type="ORF">A2519_05630</name>
</gene>
<comment type="function">
    <text evidence="12">Produces ATP from ADP in the presence of a sodium ion gradient across the membrane. The beta chain is the catalytic subunit.</text>
</comment>
<dbReference type="Gene3D" id="1.10.1140.10">
    <property type="entry name" value="Bovine Mitochondrial F1-atpase, Atp Synthase Beta Chain, Chain D, domain 3"/>
    <property type="match status" value="1"/>
</dbReference>
<comment type="caution">
    <text evidence="15">The sequence shown here is derived from an EMBL/GenBank/DDBJ whole genome shotgun (WGS) entry which is preliminary data.</text>
</comment>
<dbReference type="InterPro" id="IPR055190">
    <property type="entry name" value="ATP-synt_VA_C"/>
</dbReference>
<dbReference type="GO" id="GO:0045259">
    <property type="term" value="C:proton-transporting ATP synthase complex"/>
    <property type="evidence" value="ECO:0007669"/>
    <property type="project" value="UniProtKB-KW"/>
</dbReference>
<dbReference type="NCBIfam" id="TIGR01039">
    <property type="entry name" value="atpD"/>
    <property type="match status" value="1"/>
</dbReference>
<evidence type="ECO:0000256" key="5">
    <source>
        <dbReference type="ARBA" id="ARBA00022840"/>
    </source>
</evidence>
<dbReference type="GO" id="GO:0005524">
    <property type="term" value="F:ATP binding"/>
    <property type="evidence" value="ECO:0007669"/>
    <property type="project" value="UniProtKB-UniRule"/>
</dbReference>
<accession>A0A1F7F5I9</accession>
<dbReference type="Pfam" id="PF02874">
    <property type="entry name" value="ATP-synt_ab_N"/>
    <property type="match status" value="1"/>
</dbReference>
<keyword evidence="10 13" id="KW-0066">ATP synthesis</keyword>
<dbReference type="FunFam" id="1.10.1140.10:FF:000001">
    <property type="entry name" value="ATP synthase subunit beta"/>
    <property type="match status" value="1"/>
</dbReference>
<dbReference type="SUPFAM" id="SSF52540">
    <property type="entry name" value="P-loop containing nucleoside triphosphate hydrolases"/>
    <property type="match status" value="1"/>
</dbReference>
<evidence type="ECO:0000256" key="2">
    <source>
        <dbReference type="ARBA" id="ARBA00008936"/>
    </source>
</evidence>
<dbReference type="InterPro" id="IPR004100">
    <property type="entry name" value="ATPase_F1/V1/A1_a/bsu_N"/>
</dbReference>
<comment type="catalytic activity">
    <reaction evidence="13">
        <text>ATP + H2O + 4 H(+)(in) = ADP + phosphate + 5 H(+)(out)</text>
        <dbReference type="Rhea" id="RHEA:57720"/>
        <dbReference type="ChEBI" id="CHEBI:15377"/>
        <dbReference type="ChEBI" id="CHEBI:15378"/>
        <dbReference type="ChEBI" id="CHEBI:30616"/>
        <dbReference type="ChEBI" id="CHEBI:43474"/>
        <dbReference type="ChEBI" id="CHEBI:456216"/>
        <dbReference type="EC" id="7.1.2.2"/>
    </reaction>
</comment>
<comment type="function">
    <text evidence="13">Produces ATP from ADP in the presence of a proton gradient across the membrane. The catalytic sites are hosted primarily by the beta subunits.</text>
</comment>
<dbReference type="AlphaFoldDB" id="A0A1F7F5I9"/>
<dbReference type="InterPro" id="IPR003593">
    <property type="entry name" value="AAA+_ATPase"/>
</dbReference>
<evidence type="ECO:0000256" key="4">
    <source>
        <dbReference type="ARBA" id="ARBA00022741"/>
    </source>
</evidence>
<dbReference type="PROSITE" id="PS00152">
    <property type="entry name" value="ATPASE_ALPHA_BETA"/>
    <property type="match status" value="1"/>
</dbReference>
<keyword evidence="4 13" id="KW-0547">Nucleotide-binding</keyword>
<evidence type="ECO:0000256" key="1">
    <source>
        <dbReference type="ARBA" id="ARBA00004202"/>
    </source>
</evidence>
<protein>
    <recommendedName>
        <fullName evidence="13">ATP synthase subunit beta</fullName>
        <ecNumber evidence="13">7.1.2.2</ecNumber>
    </recommendedName>
    <alternativeName>
        <fullName evidence="13">ATP synthase F1 sector subunit beta</fullName>
    </alternativeName>
    <alternativeName>
        <fullName evidence="13">F-ATPase subunit beta</fullName>
    </alternativeName>
</protein>
<evidence type="ECO:0000259" key="14">
    <source>
        <dbReference type="SMART" id="SM00382"/>
    </source>
</evidence>
<evidence type="ECO:0000256" key="6">
    <source>
        <dbReference type="ARBA" id="ARBA00022967"/>
    </source>
</evidence>
<sequence length="469" mass="51430">MAELKKGLVSQIMGAVIDVQFPDGYLPEIQTALKVTNPSINDKEWNLVLEVAQHLGEKQVRTIAMDSTDGLRRGLPVLNTEAPISMPVGPEVLGRILNVTGEPVDELGPVHTRDRSPIHRQPPTFKEQSIKTEILETGIKVIDLVEPYVKGGKVGLFGGAGVGKTVIIMELIHNIAKEHGGYSVFGGVGERTREGTQLWGEMKASGVINKTALIYGQMNEPPGARARVGLSALTVAEYFRDVAGQDVLLFIDNIFRFTQAGSEVSALLGRIPSAVGYQPTLATDLGELQERITSTQKGSITSIQAIYVPADDYTDPAPATTFAHLDATTNLERALVEIGIYPAVDPLGSTSRALSPDVVGDEHYRVARGVQMILQRYKDLQDIIAILGLDELSEEDKKTVERARKIQKFLSQPFFVAEQFTNMQGRYVPVKDTIRSFKEILDGKHDDLPEQAFYMVGTIEEARDKARLL</sequence>
<dbReference type="InterPro" id="IPR020003">
    <property type="entry name" value="ATPase_a/bsu_AS"/>
</dbReference>
<dbReference type="InterPro" id="IPR024034">
    <property type="entry name" value="ATPase_F1/V1_b/a_C"/>
</dbReference>
<evidence type="ECO:0000313" key="16">
    <source>
        <dbReference type="Proteomes" id="UP000179243"/>
    </source>
</evidence>
<dbReference type="InterPro" id="IPR050053">
    <property type="entry name" value="ATPase_alpha/beta_chains"/>
</dbReference>
<organism evidence="15 16">
    <name type="scientific">Candidatus Raymondbacteria bacterium RIFOXYD12_FULL_49_13</name>
    <dbReference type="NCBI Taxonomy" id="1817890"/>
    <lineage>
        <taxon>Bacteria</taxon>
        <taxon>Raymondiibacteriota</taxon>
    </lineage>
</organism>
<proteinExistence type="inferred from homology"/>
<feature type="domain" description="AAA+ ATPase" evidence="14">
    <location>
        <begin position="150"/>
        <end position="335"/>
    </location>
</feature>
<dbReference type="SMART" id="SM00382">
    <property type="entry name" value="AAA"/>
    <property type="match status" value="1"/>
</dbReference>
<dbReference type="PANTHER" id="PTHR15184">
    <property type="entry name" value="ATP SYNTHASE"/>
    <property type="match status" value="1"/>
</dbReference>
<evidence type="ECO:0000256" key="3">
    <source>
        <dbReference type="ARBA" id="ARBA00022448"/>
    </source>
</evidence>
<reference evidence="15 16" key="1">
    <citation type="journal article" date="2016" name="Nat. Commun.">
        <title>Thousands of microbial genomes shed light on interconnected biogeochemical processes in an aquifer system.</title>
        <authorList>
            <person name="Anantharaman K."/>
            <person name="Brown C.T."/>
            <person name="Hug L.A."/>
            <person name="Sharon I."/>
            <person name="Castelle C.J."/>
            <person name="Probst A.J."/>
            <person name="Thomas B.C."/>
            <person name="Singh A."/>
            <person name="Wilkins M.J."/>
            <person name="Karaoz U."/>
            <person name="Brodie E.L."/>
            <person name="Williams K.H."/>
            <person name="Hubbard S.S."/>
            <person name="Banfield J.F."/>
        </authorList>
    </citation>
    <scope>NUCLEOTIDE SEQUENCE [LARGE SCALE GENOMIC DNA]</scope>
</reference>
<keyword evidence="13" id="KW-0375">Hydrogen ion transport</keyword>
<dbReference type="GO" id="GO:0046962">
    <property type="term" value="F:sodium-transporting ATPase activity, rotational mechanism"/>
    <property type="evidence" value="ECO:0007669"/>
    <property type="project" value="UniProtKB-EC"/>
</dbReference>
<dbReference type="InterPro" id="IPR005722">
    <property type="entry name" value="ATP_synth_F1_bsu"/>
</dbReference>
<dbReference type="FunFam" id="2.40.10.170:FF:000005">
    <property type="entry name" value="ATP synthase subunit beta"/>
    <property type="match status" value="1"/>
</dbReference>
<feature type="binding site" evidence="13">
    <location>
        <begin position="158"/>
        <end position="165"/>
    </location>
    <ligand>
        <name>ATP</name>
        <dbReference type="ChEBI" id="CHEBI:30616"/>
    </ligand>
</feature>
<dbReference type="InterPro" id="IPR027417">
    <property type="entry name" value="P-loop_NTPase"/>
</dbReference>
<dbReference type="EMBL" id="MFYX01000116">
    <property type="protein sequence ID" value="OGK01920.1"/>
    <property type="molecule type" value="Genomic_DNA"/>
</dbReference>
<comment type="catalytic activity">
    <reaction evidence="11">
        <text>4 Na(+)(in) + ATP + H2O = 4 Na(+)(out) + ADP + phosphate + H(+)</text>
        <dbReference type="Rhea" id="RHEA:58156"/>
        <dbReference type="ChEBI" id="CHEBI:15377"/>
        <dbReference type="ChEBI" id="CHEBI:15378"/>
        <dbReference type="ChEBI" id="CHEBI:29101"/>
        <dbReference type="ChEBI" id="CHEBI:30616"/>
        <dbReference type="ChEBI" id="CHEBI:43474"/>
        <dbReference type="ChEBI" id="CHEBI:456216"/>
        <dbReference type="EC" id="7.2.2.1"/>
    </reaction>
</comment>
<dbReference type="PANTHER" id="PTHR15184:SF71">
    <property type="entry name" value="ATP SYNTHASE SUBUNIT BETA, MITOCHONDRIAL"/>
    <property type="match status" value="1"/>
</dbReference>
<keyword evidence="6 13" id="KW-1278">Translocase</keyword>
<name>A0A1F7F5I9_UNCRA</name>
<dbReference type="Proteomes" id="UP000179243">
    <property type="component" value="Unassembled WGS sequence"/>
</dbReference>
<keyword evidence="5 13" id="KW-0067">ATP-binding</keyword>
<evidence type="ECO:0000256" key="11">
    <source>
        <dbReference type="ARBA" id="ARBA00052325"/>
    </source>
</evidence>
<evidence type="ECO:0000256" key="7">
    <source>
        <dbReference type="ARBA" id="ARBA00023065"/>
    </source>
</evidence>
<dbReference type="InterPro" id="IPR036121">
    <property type="entry name" value="ATPase_F1/V1/A1_a/bsu_N_sf"/>
</dbReference>
<dbReference type="SUPFAM" id="SSF47917">
    <property type="entry name" value="C-terminal domain of alpha and beta subunits of F1 ATP synthase"/>
    <property type="match status" value="1"/>
</dbReference>
<dbReference type="CDD" id="cd18110">
    <property type="entry name" value="ATP-synt_F1_beta_C"/>
    <property type="match status" value="1"/>
</dbReference>
<evidence type="ECO:0000256" key="13">
    <source>
        <dbReference type="HAMAP-Rule" id="MF_01347"/>
    </source>
</evidence>
<dbReference type="Gene3D" id="3.40.50.300">
    <property type="entry name" value="P-loop containing nucleotide triphosphate hydrolases"/>
    <property type="match status" value="1"/>
</dbReference>
<evidence type="ECO:0000256" key="9">
    <source>
        <dbReference type="ARBA" id="ARBA00023196"/>
    </source>
</evidence>
<dbReference type="GO" id="GO:0046933">
    <property type="term" value="F:proton-transporting ATP synthase activity, rotational mechanism"/>
    <property type="evidence" value="ECO:0007669"/>
    <property type="project" value="UniProtKB-UniRule"/>
</dbReference>
<dbReference type="HAMAP" id="MF_01347">
    <property type="entry name" value="ATP_synth_beta_bact"/>
    <property type="match status" value="1"/>
</dbReference>
<keyword evidence="7 13" id="KW-0406">Ion transport</keyword>
<dbReference type="Pfam" id="PF22919">
    <property type="entry name" value="ATP-synt_VA_C"/>
    <property type="match status" value="1"/>
</dbReference>
<dbReference type="Pfam" id="PF00006">
    <property type="entry name" value="ATP-synt_ab"/>
    <property type="match status" value="1"/>
</dbReference>
<keyword evidence="13" id="KW-1003">Cell membrane</keyword>
<evidence type="ECO:0000256" key="8">
    <source>
        <dbReference type="ARBA" id="ARBA00023136"/>
    </source>
</evidence>
<evidence type="ECO:0000256" key="12">
    <source>
        <dbReference type="ARBA" id="ARBA00059242"/>
    </source>
</evidence>